<protein>
    <submittedName>
        <fullName evidence="2">Uncharacterized protein</fullName>
    </submittedName>
</protein>
<proteinExistence type="predicted"/>
<dbReference type="Proteomes" id="UP000265566">
    <property type="component" value="Chromosome 2"/>
</dbReference>
<feature type="region of interest" description="Disordered" evidence="1">
    <location>
        <begin position="1"/>
        <end position="20"/>
    </location>
</feature>
<dbReference type="Gramene" id="rna11779">
    <property type="protein sequence ID" value="RHN75553.1"/>
    <property type="gene ID" value="gene11779"/>
</dbReference>
<evidence type="ECO:0000313" key="2">
    <source>
        <dbReference type="EMBL" id="RHN75553.1"/>
    </source>
</evidence>
<comment type="caution">
    <text evidence="2">The sequence shown here is derived from an EMBL/GenBank/DDBJ whole genome shotgun (WGS) entry which is preliminary data.</text>
</comment>
<name>A0A396JGW5_MEDTR</name>
<gene>
    <name evidence="2" type="ORF">MtrunA17_Chr2g0322511</name>
</gene>
<sequence length="45" mass="5204">MLESMCFSSTGEKVTEGQFGCGSDKVKQRIFSRHVRNSNQMDKYR</sequence>
<reference evidence="3" key="1">
    <citation type="journal article" date="2018" name="Nat. Plants">
        <title>Whole-genome landscape of Medicago truncatula symbiotic genes.</title>
        <authorList>
            <person name="Pecrix Y."/>
            <person name="Staton S.E."/>
            <person name="Sallet E."/>
            <person name="Lelandais-Briere C."/>
            <person name="Moreau S."/>
            <person name="Carrere S."/>
            <person name="Blein T."/>
            <person name="Jardinaud M.F."/>
            <person name="Latrasse D."/>
            <person name="Zouine M."/>
            <person name="Zahm M."/>
            <person name="Kreplak J."/>
            <person name="Mayjonade B."/>
            <person name="Satge C."/>
            <person name="Perez M."/>
            <person name="Cauet S."/>
            <person name="Marande W."/>
            <person name="Chantry-Darmon C."/>
            <person name="Lopez-Roques C."/>
            <person name="Bouchez O."/>
            <person name="Berard A."/>
            <person name="Debelle F."/>
            <person name="Munos S."/>
            <person name="Bendahmane A."/>
            <person name="Berges H."/>
            <person name="Niebel A."/>
            <person name="Buitink J."/>
            <person name="Frugier F."/>
            <person name="Benhamed M."/>
            <person name="Crespi M."/>
            <person name="Gouzy J."/>
            <person name="Gamas P."/>
        </authorList>
    </citation>
    <scope>NUCLEOTIDE SEQUENCE [LARGE SCALE GENOMIC DNA]</scope>
    <source>
        <strain evidence="3">cv. Jemalong A17</strain>
    </source>
</reference>
<feature type="compositionally biased region" description="Polar residues" evidence="1">
    <location>
        <begin position="1"/>
        <end position="12"/>
    </location>
</feature>
<evidence type="ECO:0000313" key="3">
    <source>
        <dbReference type="Proteomes" id="UP000265566"/>
    </source>
</evidence>
<accession>A0A396JGW5</accession>
<dbReference type="EMBL" id="PSQE01000002">
    <property type="protein sequence ID" value="RHN75553.1"/>
    <property type="molecule type" value="Genomic_DNA"/>
</dbReference>
<organism evidence="2 3">
    <name type="scientific">Medicago truncatula</name>
    <name type="common">Barrel medic</name>
    <name type="synonym">Medicago tribuloides</name>
    <dbReference type="NCBI Taxonomy" id="3880"/>
    <lineage>
        <taxon>Eukaryota</taxon>
        <taxon>Viridiplantae</taxon>
        <taxon>Streptophyta</taxon>
        <taxon>Embryophyta</taxon>
        <taxon>Tracheophyta</taxon>
        <taxon>Spermatophyta</taxon>
        <taxon>Magnoliopsida</taxon>
        <taxon>eudicotyledons</taxon>
        <taxon>Gunneridae</taxon>
        <taxon>Pentapetalae</taxon>
        <taxon>rosids</taxon>
        <taxon>fabids</taxon>
        <taxon>Fabales</taxon>
        <taxon>Fabaceae</taxon>
        <taxon>Papilionoideae</taxon>
        <taxon>50 kb inversion clade</taxon>
        <taxon>NPAAA clade</taxon>
        <taxon>Hologalegina</taxon>
        <taxon>IRL clade</taxon>
        <taxon>Trifolieae</taxon>
        <taxon>Medicago</taxon>
    </lineage>
</organism>
<evidence type="ECO:0000256" key="1">
    <source>
        <dbReference type="SAM" id="MobiDB-lite"/>
    </source>
</evidence>
<dbReference type="AlphaFoldDB" id="A0A396JGW5"/>